<protein>
    <submittedName>
        <fullName evidence="5">AP2 domain-containing protein</fullName>
    </submittedName>
</protein>
<dbReference type="PROSITE" id="PS51032">
    <property type="entry name" value="AP2_ERF"/>
    <property type="match status" value="2"/>
</dbReference>
<dbReference type="InterPro" id="IPR016177">
    <property type="entry name" value="DNA-bd_dom_sf"/>
</dbReference>
<keyword evidence="1" id="KW-0805">Transcription regulation</keyword>
<dbReference type="PANTHER" id="PTHR32467">
    <property type="entry name" value="AP2-LIKE ETHYLENE-RESPONSIVE TRANSCRIPTION FACTOR"/>
    <property type="match status" value="1"/>
</dbReference>
<evidence type="ECO:0000313" key="5">
    <source>
        <dbReference type="EMBL" id="TCW59788.1"/>
    </source>
</evidence>
<dbReference type="SUPFAM" id="SSF54171">
    <property type="entry name" value="DNA-binding domain"/>
    <property type="match status" value="2"/>
</dbReference>
<dbReference type="EMBL" id="SMDG01000001">
    <property type="protein sequence ID" value="TCW59788.1"/>
    <property type="molecule type" value="Genomic_DNA"/>
</dbReference>
<accession>A0A4R4BKJ5</accession>
<dbReference type="SMART" id="SM00380">
    <property type="entry name" value="AP2"/>
    <property type="match status" value="1"/>
</dbReference>
<dbReference type="PANTHER" id="PTHR32467:SF90">
    <property type="entry name" value="AP2-LIKE ETHYLENE-RESPONSIVE TRANSCRIPTION FACTOR AIL1"/>
    <property type="match status" value="1"/>
</dbReference>
<feature type="domain" description="AP2/ERF" evidence="4">
    <location>
        <begin position="100"/>
        <end position="156"/>
    </location>
</feature>
<feature type="domain" description="AP2/ERF" evidence="4">
    <location>
        <begin position="151"/>
        <end position="233"/>
    </location>
</feature>
<sequence length="238" mass="27387">MVKEIPLQNDMLVIVDDEDYERCIKHNWYVRLNKGATNYIVQSNDVGLLGRFILGLDKNNDNKVTFKNLNRLDFRKENLILSDVIGALRKSKGHRGSSSKYKGVYWNKQSNSWRTRLKCKGKIHELGLYKNEDDAARAYNAKSVELFGEGAFQNVIGRDNNAKEMEFKYTPQIRRKGKKYKGATKHGNKYQSSISTKGKKIYLGLFETEEEAAKAYDKKAIELYGDKAILNFPKEKVS</sequence>
<dbReference type="InterPro" id="IPR036955">
    <property type="entry name" value="AP2/ERF_dom_sf"/>
</dbReference>
<name>A0A4R4BKJ5_BACTU</name>
<evidence type="ECO:0000256" key="3">
    <source>
        <dbReference type="ARBA" id="ARBA00023163"/>
    </source>
</evidence>
<keyword evidence="2" id="KW-0238">DNA-binding</keyword>
<evidence type="ECO:0000259" key="4">
    <source>
        <dbReference type="PROSITE" id="PS51032"/>
    </source>
</evidence>
<dbReference type="RefSeq" id="WP_098953731.1">
    <property type="nucleotide sequence ID" value="NZ_SMDF01000001.1"/>
</dbReference>
<dbReference type="GO" id="GO:0003700">
    <property type="term" value="F:DNA-binding transcription factor activity"/>
    <property type="evidence" value="ECO:0007669"/>
    <property type="project" value="InterPro"/>
</dbReference>
<dbReference type="GO" id="GO:0003677">
    <property type="term" value="F:DNA binding"/>
    <property type="evidence" value="ECO:0007669"/>
    <property type="project" value="UniProtKB-KW"/>
</dbReference>
<proteinExistence type="predicted"/>
<evidence type="ECO:0000256" key="2">
    <source>
        <dbReference type="ARBA" id="ARBA00023125"/>
    </source>
</evidence>
<organism evidence="5 6">
    <name type="scientific">Bacillus thuringiensis</name>
    <dbReference type="NCBI Taxonomy" id="1428"/>
    <lineage>
        <taxon>Bacteria</taxon>
        <taxon>Bacillati</taxon>
        <taxon>Bacillota</taxon>
        <taxon>Bacilli</taxon>
        <taxon>Bacillales</taxon>
        <taxon>Bacillaceae</taxon>
        <taxon>Bacillus</taxon>
        <taxon>Bacillus cereus group</taxon>
    </lineage>
</organism>
<dbReference type="AlphaFoldDB" id="A0A4R4BKJ5"/>
<dbReference type="Gene3D" id="3.30.730.10">
    <property type="entry name" value="AP2/ERF domain"/>
    <property type="match status" value="2"/>
</dbReference>
<dbReference type="Proteomes" id="UP000295285">
    <property type="component" value="Unassembled WGS sequence"/>
</dbReference>
<gene>
    <name evidence="5" type="ORF">EC910_101418</name>
</gene>
<comment type="caution">
    <text evidence="5">The sequence shown here is derived from an EMBL/GenBank/DDBJ whole genome shotgun (WGS) entry which is preliminary data.</text>
</comment>
<dbReference type="CDD" id="cd00018">
    <property type="entry name" value="AP2"/>
    <property type="match status" value="1"/>
</dbReference>
<keyword evidence="3" id="KW-0804">Transcription</keyword>
<evidence type="ECO:0000256" key="1">
    <source>
        <dbReference type="ARBA" id="ARBA00023015"/>
    </source>
</evidence>
<dbReference type="InterPro" id="IPR001471">
    <property type="entry name" value="AP2/ERF_dom"/>
</dbReference>
<evidence type="ECO:0000313" key="6">
    <source>
        <dbReference type="Proteomes" id="UP000295285"/>
    </source>
</evidence>
<reference evidence="5 6" key="1">
    <citation type="submission" date="2019-03" db="EMBL/GenBank/DDBJ databases">
        <title>Above-ground endophytic microbial communities from plants in different locations in the United States.</title>
        <authorList>
            <person name="Frank C."/>
        </authorList>
    </citation>
    <scope>NUCLEOTIDE SEQUENCE [LARGE SCALE GENOMIC DNA]</scope>
    <source>
        <strain evidence="5 6">LP_2_YM</strain>
    </source>
</reference>